<reference evidence="2 3" key="1">
    <citation type="submission" date="2020-07" db="EMBL/GenBank/DDBJ databases">
        <title>Endozoicomonas sp. nov., isolated from sediment.</title>
        <authorList>
            <person name="Gu T."/>
        </authorList>
    </citation>
    <scope>NUCLEOTIDE SEQUENCE [LARGE SCALE GENOMIC DNA]</scope>
    <source>
        <strain evidence="2 3">SM1973</strain>
    </source>
</reference>
<dbReference type="AlphaFoldDB" id="A0A853I7H5"/>
<evidence type="ECO:0000313" key="3">
    <source>
        <dbReference type="Proteomes" id="UP000569732"/>
    </source>
</evidence>
<keyword evidence="1" id="KW-0472">Membrane</keyword>
<gene>
    <name evidence="2" type="ORF">H0A36_16640</name>
</gene>
<name>A0A853I7H5_9GAMM</name>
<dbReference type="RefSeq" id="WP_180569658.1">
    <property type="nucleotide sequence ID" value="NZ_JACCKB010000027.1"/>
</dbReference>
<dbReference type="Proteomes" id="UP000569732">
    <property type="component" value="Unassembled WGS sequence"/>
</dbReference>
<keyword evidence="1" id="KW-1133">Transmembrane helix</keyword>
<protein>
    <submittedName>
        <fullName evidence="2">Uncharacterized protein</fullName>
    </submittedName>
</protein>
<evidence type="ECO:0000313" key="2">
    <source>
        <dbReference type="EMBL" id="NYZ67642.1"/>
    </source>
</evidence>
<organism evidence="2 3">
    <name type="scientific">Spartinivicinus marinus</name>
    <dbReference type="NCBI Taxonomy" id="2994442"/>
    <lineage>
        <taxon>Bacteria</taxon>
        <taxon>Pseudomonadati</taxon>
        <taxon>Pseudomonadota</taxon>
        <taxon>Gammaproteobacteria</taxon>
        <taxon>Oceanospirillales</taxon>
        <taxon>Zooshikellaceae</taxon>
        <taxon>Spartinivicinus</taxon>
    </lineage>
</organism>
<comment type="caution">
    <text evidence="2">The sequence shown here is derived from an EMBL/GenBank/DDBJ whole genome shotgun (WGS) entry which is preliminary data.</text>
</comment>
<keyword evidence="1" id="KW-0812">Transmembrane</keyword>
<dbReference type="EMBL" id="JACCKB010000027">
    <property type="protein sequence ID" value="NYZ67642.1"/>
    <property type="molecule type" value="Genomic_DNA"/>
</dbReference>
<sequence>MPICLIKVNKNIAMLFFYILFYSVVSLANDIERYHYIPKALSIERVHINNADSPPKLNEIPHLVFNNLVSENEELKLLPNNIWNGNQWTHFDEFISNDVFQKALAKKGFLPNFGNSIVQISGESSGLHLNTFGTDLATQYTAASIQYYVGWEKGKKVWFPNEKLCISGELKISTNYTEGQAVNQVMYTLHFVSVQKKMFFLNVMLFDSRSIYEINDKVHWDTQDTNTAIIISHAQSQYSNNPNIKYTSSVDRYGDALISFYNKDIPKIKGDYGFCINQSQFKLAINDINKSFNLNYSARLQDWKLDVAIIGVEINTKPNLNLPRGNGHIGISIGSMWAYNKSDIL</sequence>
<keyword evidence="3" id="KW-1185">Reference proteome</keyword>
<feature type="transmembrane region" description="Helical" evidence="1">
    <location>
        <begin position="12"/>
        <end position="29"/>
    </location>
</feature>
<proteinExistence type="predicted"/>
<evidence type="ECO:0000256" key="1">
    <source>
        <dbReference type="SAM" id="Phobius"/>
    </source>
</evidence>
<accession>A0A853I7H5</accession>